<name>A0A218WEK8_PUNGR</name>
<protein>
    <submittedName>
        <fullName evidence="1">Uncharacterized protein</fullName>
    </submittedName>
</protein>
<reference evidence="2" key="1">
    <citation type="journal article" date="2017" name="Plant J.">
        <title>The pomegranate (Punica granatum L.) genome and the genomics of punicalagin biosynthesis.</title>
        <authorList>
            <person name="Qin G."/>
            <person name="Xu C."/>
            <person name="Ming R."/>
            <person name="Tang H."/>
            <person name="Guyot R."/>
            <person name="Kramer E.M."/>
            <person name="Hu Y."/>
            <person name="Yi X."/>
            <person name="Qi Y."/>
            <person name="Xu X."/>
            <person name="Gao Z."/>
            <person name="Pan H."/>
            <person name="Jian J."/>
            <person name="Tian Y."/>
            <person name="Yue Z."/>
            <person name="Xu Y."/>
        </authorList>
    </citation>
    <scope>NUCLEOTIDE SEQUENCE [LARGE SCALE GENOMIC DNA]</scope>
    <source>
        <strain evidence="2">cv. Dabenzi</strain>
    </source>
</reference>
<dbReference type="EMBL" id="MTKT01004588">
    <property type="protein sequence ID" value="OWM70929.1"/>
    <property type="molecule type" value="Genomic_DNA"/>
</dbReference>
<evidence type="ECO:0000313" key="2">
    <source>
        <dbReference type="Proteomes" id="UP000197138"/>
    </source>
</evidence>
<organism evidence="1 2">
    <name type="scientific">Punica granatum</name>
    <name type="common">Pomegranate</name>
    <dbReference type="NCBI Taxonomy" id="22663"/>
    <lineage>
        <taxon>Eukaryota</taxon>
        <taxon>Viridiplantae</taxon>
        <taxon>Streptophyta</taxon>
        <taxon>Embryophyta</taxon>
        <taxon>Tracheophyta</taxon>
        <taxon>Spermatophyta</taxon>
        <taxon>Magnoliopsida</taxon>
        <taxon>eudicotyledons</taxon>
        <taxon>Gunneridae</taxon>
        <taxon>Pentapetalae</taxon>
        <taxon>rosids</taxon>
        <taxon>malvids</taxon>
        <taxon>Myrtales</taxon>
        <taxon>Lythraceae</taxon>
        <taxon>Punica</taxon>
    </lineage>
</organism>
<sequence>METGLGADRMYSEDKKVAGGRGMAGGGGGGRSWVVKGWTVDVCSVGGVGASMFSGAWVGGATGLGRPLAPVPAEV</sequence>
<dbReference type="AlphaFoldDB" id="A0A218WEK8"/>
<proteinExistence type="predicted"/>
<dbReference type="Proteomes" id="UP000197138">
    <property type="component" value="Unassembled WGS sequence"/>
</dbReference>
<gene>
    <name evidence="1" type="ORF">CDL15_Pgr019170</name>
</gene>
<comment type="caution">
    <text evidence="1">The sequence shown here is derived from an EMBL/GenBank/DDBJ whole genome shotgun (WGS) entry which is preliminary data.</text>
</comment>
<accession>A0A218WEK8</accession>
<evidence type="ECO:0000313" key="1">
    <source>
        <dbReference type="EMBL" id="OWM70929.1"/>
    </source>
</evidence>